<protein>
    <submittedName>
        <fullName evidence="5">LysR family transcriptional regulator</fullName>
    </submittedName>
</protein>
<dbReference type="GO" id="GO:0003700">
    <property type="term" value="F:DNA-binding transcription factor activity"/>
    <property type="evidence" value="ECO:0007669"/>
    <property type="project" value="InterPro"/>
</dbReference>
<keyword evidence="3" id="KW-0804">Transcription</keyword>
<dbReference type="OrthoDB" id="5723059at2"/>
<dbReference type="GO" id="GO:0000976">
    <property type="term" value="F:transcription cis-regulatory region binding"/>
    <property type="evidence" value="ECO:0007669"/>
    <property type="project" value="TreeGrafter"/>
</dbReference>
<evidence type="ECO:0000256" key="3">
    <source>
        <dbReference type="ARBA" id="ARBA00023163"/>
    </source>
</evidence>
<evidence type="ECO:0000313" key="5">
    <source>
        <dbReference type="EMBL" id="TKB48935.1"/>
    </source>
</evidence>
<accession>A0A4U1BDR8</accession>
<dbReference type="SUPFAM" id="SSF46785">
    <property type="entry name" value="Winged helix' DNA-binding domain"/>
    <property type="match status" value="1"/>
</dbReference>
<evidence type="ECO:0000259" key="4">
    <source>
        <dbReference type="PROSITE" id="PS50931"/>
    </source>
</evidence>
<organism evidence="5 6">
    <name type="scientific">Ferrimonas sediminicola</name>
    <dbReference type="NCBI Taxonomy" id="2569538"/>
    <lineage>
        <taxon>Bacteria</taxon>
        <taxon>Pseudomonadati</taxon>
        <taxon>Pseudomonadota</taxon>
        <taxon>Gammaproteobacteria</taxon>
        <taxon>Alteromonadales</taxon>
        <taxon>Ferrimonadaceae</taxon>
        <taxon>Ferrimonas</taxon>
    </lineage>
</organism>
<dbReference type="Pfam" id="PF00126">
    <property type="entry name" value="HTH_1"/>
    <property type="match status" value="1"/>
</dbReference>
<evidence type="ECO:0000256" key="2">
    <source>
        <dbReference type="ARBA" id="ARBA00023015"/>
    </source>
</evidence>
<dbReference type="Proteomes" id="UP000305674">
    <property type="component" value="Unassembled WGS sequence"/>
</dbReference>
<dbReference type="PANTHER" id="PTHR30126:SF64">
    <property type="entry name" value="HTH-TYPE TRANSCRIPTIONAL REGULATOR CITR"/>
    <property type="match status" value="1"/>
</dbReference>
<dbReference type="PANTHER" id="PTHR30126">
    <property type="entry name" value="HTH-TYPE TRANSCRIPTIONAL REGULATOR"/>
    <property type="match status" value="1"/>
</dbReference>
<dbReference type="InterPro" id="IPR036388">
    <property type="entry name" value="WH-like_DNA-bd_sf"/>
</dbReference>
<dbReference type="Gene3D" id="1.10.10.10">
    <property type="entry name" value="Winged helix-like DNA-binding domain superfamily/Winged helix DNA-binding domain"/>
    <property type="match status" value="1"/>
</dbReference>
<dbReference type="AlphaFoldDB" id="A0A4U1BDR8"/>
<proteinExistence type="inferred from homology"/>
<comment type="similarity">
    <text evidence="1">Belongs to the LysR transcriptional regulatory family.</text>
</comment>
<evidence type="ECO:0000313" key="6">
    <source>
        <dbReference type="Proteomes" id="UP000305674"/>
    </source>
</evidence>
<reference evidence="5 6" key="1">
    <citation type="submission" date="2019-04" db="EMBL/GenBank/DDBJ databases">
        <authorList>
            <person name="Hwang J.C."/>
        </authorList>
    </citation>
    <scope>NUCLEOTIDE SEQUENCE [LARGE SCALE GENOMIC DNA]</scope>
    <source>
        <strain evidence="5 6">IMCC35001</strain>
    </source>
</reference>
<evidence type="ECO:0000256" key="1">
    <source>
        <dbReference type="ARBA" id="ARBA00009437"/>
    </source>
</evidence>
<dbReference type="InterPro" id="IPR036390">
    <property type="entry name" value="WH_DNA-bd_sf"/>
</dbReference>
<dbReference type="EMBL" id="SWCI01000005">
    <property type="protein sequence ID" value="TKB48935.1"/>
    <property type="molecule type" value="Genomic_DNA"/>
</dbReference>
<keyword evidence="6" id="KW-1185">Reference proteome</keyword>
<dbReference type="PROSITE" id="PS50931">
    <property type="entry name" value="HTH_LYSR"/>
    <property type="match status" value="1"/>
</dbReference>
<comment type="caution">
    <text evidence="5">The sequence shown here is derived from an EMBL/GenBank/DDBJ whole genome shotgun (WGS) entry which is preliminary data.</text>
</comment>
<sequence length="277" mass="31010">MMNRSIDIKYLKTFACVADKRSYSDAATTLFLTQPAVSQHVRKVEDHFGKRLLEKSSGLKLTREGQLVFHYSQRAIRLQDEMMSEFAKLDEQQFLKIAISDGIRPDLVTAITRLLSQSASLNLSISRFSTMTPAIIDDSDLTLGFVRPEEKSMARDILLEQPMSLVPPAGEAAISRVVFSTMLEQSLAKRILDESGLASDDECQWFQSESASLLGEAPYAPGQAAVLPVWSLPQGTEQRPLVAYPLGFFLRASNQFRKHFDMYALTDRIRELATPQG</sequence>
<name>A0A4U1BDR8_9GAMM</name>
<dbReference type="InterPro" id="IPR000847">
    <property type="entry name" value="LysR_HTH_N"/>
</dbReference>
<feature type="domain" description="HTH lysR-type" evidence="4">
    <location>
        <begin position="6"/>
        <end position="62"/>
    </location>
</feature>
<gene>
    <name evidence="5" type="ORF">FCL40_09860</name>
</gene>
<keyword evidence="2" id="KW-0805">Transcription regulation</keyword>
<dbReference type="PRINTS" id="PR00039">
    <property type="entry name" value="HTHLYSR"/>
</dbReference>